<dbReference type="AlphaFoldDB" id="A0A6A5WY99"/>
<keyword evidence="1" id="KW-0812">Transmembrane</keyword>
<proteinExistence type="predicted"/>
<reference evidence="2" key="1">
    <citation type="journal article" date="2020" name="Stud. Mycol.">
        <title>101 Dothideomycetes genomes: a test case for predicting lifestyles and emergence of pathogens.</title>
        <authorList>
            <person name="Haridas S."/>
            <person name="Albert R."/>
            <person name="Binder M."/>
            <person name="Bloem J."/>
            <person name="Labutti K."/>
            <person name="Salamov A."/>
            <person name="Andreopoulos B."/>
            <person name="Baker S."/>
            <person name="Barry K."/>
            <person name="Bills G."/>
            <person name="Bluhm B."/>
            <person name="Cannon C."/>
            <person name="Castanera R."/>
            <person name="Culley D."/>
            <person name="Daum C."/>
            <person name="Ezra D."/>
            <person name="Gonzalez J."/>
            <person name="Henrissat B."/>
            <person name="Kuo A."/>
            <person name="Liang C."/>
            <person name="Lipzen A."/>
            <person name="Lutzoni F."/>
            <person name="Magnuson J."/>
            <person name="Mondo S."/>
            <person name="Nolan M."/>
            <person name="Ohm R."/>
            <person name="Pangilinan J."/>
            <person name="Park H.-J."/>
            <person name="Ramirez L."/>
            <person name="Alfaro M."/>
            <person name="Sun H."/>
            <person name="Tritt A."/>
            <person name="Yoshinaga Y."/>
            <person name="Zwiers L.-H."/>
            <person name="Turgeon B."/>
            <person name="Goodwin S."/>
            <person name="Spatafora J."/>
            <person name="Crous P."/>
            <person name="Grigoriev I."/>
        </authorList>
    </citation>
    <scope>NUCLEOTIDE SEQUENCE</scope>
    <source>
        <strain evidence="2">CBS 123094</strain>
    </source>
</reference>
<sequence>MTDRPTFLGPFTAQGSQSFVSRIRAMGQPILSHPIIKSGRILATSNHQLLITALGIFIFLTAVETLAMVNHRIALKFCLYIIANHFDSIALASAPILMVRVRKTATLSSYTQAGCIHWIACYSFLIGMGHWYDQSPVRPALCILCLFSLFQINESFSGPLTLRVLIYTAYSGVTFWQYSSTAGSNYILNSRTYLWVAVLFWFASNVYMSGKPANVSHHIQQVGMAQLTSNHSRDPPTAGGVLMVSASRDALASGRLFSEHVHQSHGAAIVESHRAQITR</sequence>
<accession>A0A6A5WY99</accession>
<feature type="transmembrane region" description="Helical" evidence="1">
    <location>
        <begin position="73"/>
        <end position="98"/>
    </location>
</feature>
<evidence type="ECO:0000256" key="1">
    <source>
        <dbReference type="SAM" id="Phobius"/>
    </source>
</evidence>
<gene>
    <name evidence="2" type="ORF">P154DRAFT_529214</name>
</gene>
<protein>
    <submittedName>
        <fullName evidence="2">Uncharacterized protein</fullName>
    </submittedName>
</protein>
<name>A0A6A5WY99_9PLEO</name>
<keyword evidence="1" id="KW-1133">Transmembrane helix</keyword>
<feature type="transmembrane region" description="Helical" evidence="1">
    <location>
        <begin position="49"/>
        <end position="67"/>
    </location>
</feature>
<keyword evidence="3" id="KW-1185">Reference proteome</keyword>
<organism evidence="2 3">
    <name type="scientific">Amniculicola lignicola CBS 123094</name>
    <dbReference type="NCBI Taxonomy" id="1392246"/>
    <lineage>
        <taxon>Eukaryota</taxon>
        <taxon>Fungi</taxon>
        <taxon>Dikarya</taxon>
        <taxon>Ascomycota</taxon>
        <taxon>Pezizomycotina</taxon>
        <taxon>Dothideomycetes</taxon>
        <taxon>Pleosporomycetidae</taxon>
        <taxon>Pleosporales</taxon>
        <taxon>Amniculicolaceae</taxon>
        <taxon>Amniculicola</taxon>
    </lineage>
</organism>
<keyword evidence="1" id="KW-0472">Membrane</keyword>
<dbReference type="Proteomes" id="UP000799779">
    <property type="component" value="Unassembled WGS sequence"/>
</dbReference>
<evidence type="ECO:0000313" key="2">
    <source>
        <dbReference type="EMBL" id="KAF2006793.1"/>
    </source>
</evidence>
<dbReference type="EMBL" id="ML977558">
    <property type="protein sequence ID" value="KAF2006793.1"/>
    <property type="molecule type" value="Genomic_DNA"/>
</dbReference>
<evidence type="ECO:0000313" key="3">
    <source>
        <dbReference type="Proteomes" id="UP000799779"/>
    </source>
</evidence>